<dbReference type="PROSITE" id="PS50112">
    <property type="entry name" value="PAS"/>
    <property type="match status" value="1"/>
</dbReference>
<keyword evidence="9" id="KW-0808">Transferase</keyword>
<evidence type="ECO:0000256" key="11">
    <source>
        <dbReference type="ARBA" id="ARBA00022741"/>
    </source>
</evidence>
<proteinExistence type="predicted"/>
<dbReference type="FunFam" id="3.30.565.10:FF:000006">
    <property type="entry name" value="Sensor histidine kinase WalK"/>
    <property type="match status" value="1"/>
</dbReference>
<dbReference type="PANTHER" id="PTHR45453:SF1">
    <property type="entry name" value="PHOSPHATE REGULON SENSOR PROTEIN PHOR"/>
    <property type="match status" value="1"/>
</dbReference>
<evidence type="ECO:0000256" key="7">
    <source>
        <dbReference type="ARBA" id="ARBA00022553"/>
    </source>
</evidence>
<keyword evidence="16 18" id="KW-0472">Membrane</keyword>
<dbReference type="Gene3D" id="3.30.565.10">
    <property type="entry name" value="Histidine kinase-like ATPase, C-terminal domain"/>
    <property type="match status" value="1"/>
</dbReference>
<feature type="domain" description="PAS" evidence="20">
    <location>
        <begin position="97"/>
        <end position="158"/>
    </location>
</feature>
<evidence type="ECO:0000256" key="4">
    <source>
        <dbReference type="ARBA" id="ARBA00019665"/>
    </source>
</evidence>
<dbReference type="GO" id="GO:0004721">
    <property type="term" value="F:phosphoprotein phosphatase activity"/>
    <property type="evidence" value="ECO:0007669"/>
    <property type="project" value="TreeGrafter"/>
</dbReference>
<dbReference type="SUPFAM" id="SSF55874">
    <property type="entry name" value="ATPase domain of HSP90 chaperone/DNA topoisomerase II/histidine kinase"/>
    <property type="match status" value="1"/>
</dbReference>
<dbReference type="GO" id="GO:0005886">
    <property type="term" value="C:plasma membrane"/>
    <property type="evidence" value="ECO:0007669"/>
    <property type="project" value="UniProtKB-SubCell"/>
</dbReference>
<evidence type="ECO:0000256" key="10">
    <source>
        <dbReference type="ARBA" id="ARBA00022692"/>
    </source>
</evidence>
<evidence type="ECO:0000259" key="20">
    <source>
        <dbReference type="PROSITE" id="PS50112"/>
    </source>
</evidence>
<keyword evidence="10 18" id="KW-0812">Transmembrane</keyword>
<keyword evidence="5" id="KW-0813">Transport</keyword>
<evidence type="ECO:0000313" key="22">
    <source>
        <dbReference type="Proteomes" id="UP000657177"/>
    </source>
</evidence>
<keyword evidence="7" id="KW-0597">Phosphoprotein</keyword>
<dbReference type="CDD" id="cd00130">
    <property type="entry name" value="PAS"/>
    <property type="match status" value="1"/>
</dbReference>
<evidence type="ECO:0000259" key="19">
    <source>
        <dbReference type="PROSITE" id="PS50109"/>
    </source>
</evidence>
<evidence type="ECO:0000256" key="6">
    <source>
        <dbReference type="ARBA" id="ARBA00022475"/>
    </source>
</evidence>
<comment type="subcellular location">
    <subcellularLocation>
        <location evidence="2">Cell membrane</location>
    </subcellularLocation>
</comment>
<dbReference type="GO" id="GO:0006817">
    <property type="term" value="P:phosphate ion transport"/>
    <property type="evidence" value="ECO:0007669"/>
    <property type="project" value="UniProtKB-KW"/>
</dbReference>
<dbReference type="SUPFAM" id="SSF55785">
    <property type="entry name" value="PYP-like sensor domain (PAS domain)"/>
    <property type="match status" value="1"/>
</dbReference>
<evidence type="ECO:0000256" key="15">
    <source>
        <dbReference type="ARBA" id="ARBA00023012"/>
    </source>
</evidence>
<dbReference type="InterPro" id="IPR013767">
    <property type="entry name" value="PAS_fold"/>
</dbReference>
<keyword evidence="6" id="KW-1003">Cell membrane</keyword>
<dbReference type="GO" id="GO:0000155">
    <property type="term" value="F:phosphorelay sensor kinase activity"/>
    <property type="evidence" value="ECO:0007669"/>
    <property type="project" value="InterPro"/>
</dbReference>
<dbReference type="GO" id="GO:0006355">
    <property type="term" value="P:regulation of DNA-templated transcription"/>
    <property type="evidence" value="ECO:0007669"/>
    <property type="project" value="InterPro"/>
</dbReference>
<dbReference type="FunFam" id="1.10.287.130:FF:000001">
    <property type="entry name" value="Two-component sensor histidine kinase"/>
    <property type="match status" value="1"/>
</dbReference>
<keyword evidence="22" id="KW-1185">Reference proteome</keyword>
<dbReference type="InterPro" id="IPR004358">
    <property type="entry name" value="Sig_transdc_His_kin-like_C"/>
</dbReference>
<dbReference type="AlphaFoldDB" id="A0A8J6LRD0"/>
<feature type="domain" description="Histidine kinase" evidence="19">
    <location>
        <begin position="222"/>
        <end position="438"/>
    </location>
</feature>
<dbReference type="InterPro" id="IPR035965">
    <property type="entry name" value="PAS-like_dom_sf"/>
</dbReference>
<feature type="transmembrane region" description="Helical" evidence="18">
    <location>
        <begin position="32"/>
        <end position="51"/>
    </location>
</feature>
<dbReference type="Gene3D" id="1.10.287.130">
    <property type="match status" value="1"/>
</dbReference>
<dbReference type="InterPro" id="IPR014310">
    <property type="entry name" value="Sig_transdc_His_kinase_PhoR"/>
</dbReference>
<dbReference type="CDD" id="cd00082">
    <property type="entry name" value="HisKA"/>
    <property type="match status" value="1"/>
</dbReference>
<dbReference type="PROSITE" id="PS50109">
    <property type="entry name" value="HIS_KIN"/>
    <property type="match status" value="1"/>
</dbReference>
<dbReference type="SMART" id="SM00388">
    <property type="entry name" value="HisKA"/>
    <property type="match status" value="1"/>
</dbReference>
<dbReference type="PANTHER" id="PTHR45453">
    <property type="entry name" value="PHOSPHATE REGULON SENSOR PROTEIN PHOR"/>
    <property type="match status" value="1"/>
</dbReference>
<dbReference type="InterPro" id="IPR005467">
    <property type="entry name" value="His_kinase_dom"/>
</dbReference>
<dbReference type="EC" id="2.7.13.3" evidence="3"/>
<dbReference type="RefSeq" id="WP_181338404.1">
    <property type="nucleotide sequence ID" value="NZ_JAAKDE010000001.1"/>
</dbReference>
<dbReference type="EMBL" id="JAAKDE010000001">
    <property type="protein sequence ID" value="MBA2131957.1"/>
    <property type="molecule type" value="Genomic_DNA"/>
</dbReference>
<protein>
    <recommendedName>
        <fullName evidence="4">Phosphate regulon sensor protein PhoR</fullName>
        <ecNumber evidence="3">2.7.13.3</ecNumber>
    </recommendedName>
</protein>
<dbReference type="SMART" id="SM00387">
    <property type="entry name" value="HATPase_c"/>
    <property type="match status" value="1"/>
</dbReference>
<comment type="catalytic activity">
    <reaction evidence="1">
        <text>ATP + protein L-histidine = ADP + protein N-phospho-L-histidine.</text>
        <dbReference type="EC" id="2.7.13.3"/>
    </reaction>
</comment>
<dbReference type="PRINTS" id="PR00344">
    <property type="entry name" value="BCTRLSENSOR"/>
</dbReference>
<dbReference type="Pfam" id="PF00989">
    <property type="entry name" value="PAS"/>
    <property type="match status" value="1"/>
</dbReference>
<evidence type="ECO:0000256" key="17">
    <source>
        <dbReference type="ARBA" id="ARBA00025207"/>
    </source>
</evidence>
<evidence type="ECO:0000256" key="9">
    <source>
        <dbReference type="ARBA" id="ARBA00022679"/>
    </source>
</evidence>
<evidence type="ECO:0000256" key="5">
    <source>
        <dbReference type="ARBA" id="ARBA00022448"/>
    </source>
</evidence>
<evidence type="ECO:0000256" key="12">
    <source>
        <dbReference type="ARBA" id="ARBA00022777"/>
    </source>
</evidence>
<keyword evidence="8" id="KW-0592">Phosphate transport</keyword>
<dbReference type="InterPro" id="IPR003661">
    <property type="entry name" value="HisK_dim/P_dom"/>
</dbReference>
<comment type="caution">
    <text evidence="21">The sequence shown here is derived from an EMBL/GenBank/DDBJ whole genome shotgun (WGS) entry which is preliminary data.</text>
</comment>
<organism evidence="21 22">
    <name type="scientific">Capillibacterium thermochitinicola</name>
    <dbReference type="NCBI Taxonomy" id="2699427"/>
    <lineage>
        <taxon>Bacteria</taxon>
        <taxon>Bacillati</taxon>
        <taxon>Bacillota</taxon>
        <taxon>Capillibacterium</taxon>
    </lineage>
</organism>
<keyword evidence="13" id="KW-0067">ATP-binding</keyword>
<evidence type="ECO:0000256" key="2">
    <source>
        <dbReference type="ARBA" id="ARBA00004236"/>
    </source>
</evidence>
<dbReference type="Proteomes" id="UP000657177">
    <property type="component" value="Unassembled WGS sequence"/>
</dbReference>
<feature type="transmembrane region" description="Helical" evidence="18">
    <location>
        <begin position="7"/>
        <end position="26"/>
    </location>
</feature>
<dbReference type="InterPro" id="IPR050351">
    <property type="entry name" value="BphY/WalK/GraS-like"/>
</dbReference>
<comment type="function">
    <text evidence="17">Member of the two-component regulatory system PhoR/PhoB involved in the phosphate regulon genes expression. PhoR may function as a membrane-associated protein kinase that phosphorylates PhoB in response to environmental signals.</text>
</comment>
<dbReference type="SUPFAM" id="SSF47384">
    <property type="entry name" value="Homodimeric domain of signal transducing histidine kinase"/>
    <property type="match status" value="1"/>
</dbReference>
<dbReference type="CDD" id="cd00075">
    <property type="entry name" value="HATPase"/>
    <property type="match status" value="1"/>
</dbReference>
<sequence>MRRLRLQFIVSISLLFLPAMMVLMGFDRPGVSTFALLWFVIGGYWFVRSFLNPLEKLWKTMRALDPEVQYATYQKFLKKTYHHLNEQEQRIAREKKGREEMESLLFSMVEGVVATDSSGRISFLNPAAEKIFQIEHGSALGKYPREVWREFELVEMFHQVFVTGQPQSREFQMDTPQKTYVKVEIIPIRWGEEEEGQGVLAIVRDFTRMRRLETMRTDFVANVSHELRTPLTSIKGFIETLLDGGLESKETTKRFLTIMYQETDRFSRLISDLLDLSRIESGQTELNRSKLYLAPLVEEVRLTLQDRLAEKNITLSVELGPTAVWADEDLIREVLVNLIDNAIKYSPPGGHIRVMEINRGDEQEFIVCDTGIGIPKDSIPRIFERFYRVDKARSREMGGTGLGLSIVKHIIERHDGKVWVESELGKGSCFHFTLTKYQEGKE</sequence>
<dbReference type="GO" id="GO:0016036">
    <property type="term" value="P:cellular response to phosphate starvation"/>
    <property type="evidence" value="ECO:0007669"/>
    <property type="project" value="TreeGrafter"/>
</dbReference>
<dbReference type="GO" id="GO:0005524">
    <property type="term" value="F:ATP binding"/>
    <property type="evidence" value="ECO:0007669"/>
    <property type="project" value="UniProtKB-KW"/>
</dbReference>
<keyword evidence="15" id="KW-0902">Two-component regulatory system</keyword>
<dbReference type="NCBIfam" id="NF046044">
    <property type="entry name" value="PnpS"/>
    <property type="match status" value="1"/>
</dbReference>
<evidence type="ECO:0000256" key="18">
    <source>
        <dbReference type="SAM" id="Phobius"/>
    </source>
</evidence>
<dbReference type="NCBIfam" id="TIGR02966">
    <property type="entry name" value="phoR_proteo"/>
    <property type="match status" value="1"/>
</dbReference>
<keyword evidence="14 18" id="KW-1133">Transmembrane helix</keyword>
<evidence type="ECO:0000256" key="13">
    <source>
        <dbReference type="ARBA" id="ARBA00022840"/>
    </source>
</evidence>
<evidence type="ECO:0000256" key="8">
    <source>
        <dbReference type="ARBA" id="ARBA00022592"/>
    </source>
</evidence>
<evidence type="ECO:0000256" key="14">
    <source>
        <dbReference type="ARBA" id="ARBA00022989"/>
    </source>
</evidence>
<keyword evidence="12 21" id="KW-0418">Kinase</keyword>
<dbReference type="SMART" id="SM00091">
    <property type="entry name" value="PAS"/>
    <property type="match status" value="1"/>
</dbReference>
<evidence type="ECO:0000256" key="1">
    <source>
        <dbReference type="ARBA" id="ARBA00000085"/>
    </source>
</evidence>
<dbReference type="Gene3D" id="3.30.450.20">
    <property type="entry name" value="PAS domain"/>
    <property type="match status" value="1"/>
</dbReference>
<dbReference type="NCBIfam" id="TIGR00229">
    <property type="entry name" value="sensory_box"/>
    <property type="match status" value="1"/>
</dbReference>
<evidence type="ECO:0000256" key="3">
    <source>
        <dbReference type="ARBA" id="ARBA00012438"/>
    </source>
</evidence>
<name>A0A8J6LRD0_9FIRM</name>
<dbReference type="InterPro" id="IPR036890">
    <property type="entry name" value="HATPase_C_sf"/>
</dbReference>
<dbReference type="Pfam" id="PF00512">
    <property type="entry name" value="HisKA"/>
    <property type="match status" value="1"/>
</dbReference>
<reference evidence="21" key="1">
    <citation type="submission" date="2020-06" db="EMBL/GenBank/DDBJ databases">
        <title>Novel chitinolytic bacterium.</title>
        <authorList>
            <person name="Ungkulpasvich U."/>
            <person name="Kosugi A."/>
            <person name="Uke A."/>
        </authorList>
    </citation>
    <scope>NUCLEOTIDE SEQUENCE</scope>
    <source>
        <strain evidence="21">UUS1-1</strain>
    </source>
</reference>
<evidence type="ECO:0000313" key="21">
    <source>
        <dbReference type="EMBL" id="MBA2131957.1"/>
    </source>
</evidence>
<dbReference type="InterPro" id="IPR036097">
    <property type="entry name" value="HisK_dim/P_sf"/>
</dbReference>
<dbReference type="Pfam" id="PF02518">
    <property type="entry name" value="HATPase_c"/>
    <property type="match status" value="1"/>
</dbReference>
<dbReference type="InterPro" id="IPR000014">
    <property type="entry name" value="PAS"/>
</dbReference>
<gene>
    <name evidence="21" type="primary">phoR</name>
    <name evidence="21" type="ORF">G5B42_00055</name>
</gene>
<evidence type="ECO:0000256" key="16">
    <source>
        <dbReference type="ARBA" id="ARBA00023136"/>
    </source>
</evidence>
<dbReference type="InterPro" id="IPR003594">
    <property type="entry name" value="HATPase_dom"/>
</dbReference>
<keyword evidence="11" id="KW-0547">Nucleotide-binding</keyword>
<accession>A0A8J6LRD0</accession>